<dbReference type="PANTHER" id="PTHR44591">
    <property type="entry name" value="STRESS RESPONSE REGULATOR PROTEIN 1"/>
    <property type="match status" value="1"/>
</dbReference>
<evidence type="ECO:0000259" key="3">
    <source>
        <dbReference type="PROSITE" id="PS50110"/>
    </source>
</evidence>
<dbReference type="PROSITE" id="PS50110">
    <property type="entry name" value="RESPONSE_REGULATORY"/>
    <property type="match status" value="1"/>
</dbReference>
<feature type="domain" description="Response regulatory" evidence="3">
    <location>
        <begin position="5"/>
        <end position="119"/>
    </location>
</feature>
<sequence>MAEKKVIVATNSPFMYAMMKRLLQEEGFNLKYVKTGYDLLKAYHELKPDLVLVDTQLEDVSGLDAIKMLLEQDSNAKVVAVSEKKDVDTIVQAIKAGAEDFIAFPITKEDLKTKIYRILAE</sequence>
<dbReference type="InterPro" id="IPR001789">
    <property type="entry name" value="Sig_transdc_resp-reg_receiver"/>
</dbReference>
<evidence type="ECO:0000313" key="5">
    <source>
        <dbReference type="EMBL" id="HGU59970.1"/>
    </source>
</evidence>
<feature type="modified residue" description="4-aspartylphosphate" evidence="2">
    <location>
        <position position="54"/>
    </location>
</feature>
<evidence type="ECO:0000256" key="2">
    <source>
        <dbReference type="PROSITE-ProRule" id="PRU00169"/>
    </source>
</evidence>
<accession>A0A7C3YF12</accession>
<dbReference type="EMBL" id="DTPI01000009">
    <property type="protein sequence ID" value="HGE65900.1"/>
    <property type="molecule type" value="Genomic_DNA"/>
</dbReference>
<reference evidence="4" key="1">
    <citation type="journal article" date="2020" name="mSystems">
        <title>Genome- and Community-Level Interaction Insights into Carbon Utilization and Element Cycling Functions of Hydrothermarchaeota in Hydrothermal Sediment.</title>
        <authorList>
            <person name="Zhou Z."/>
            <person name="Liu Y."/>
            <person name="Xu W."/>
            <person name="Pan J."/>
            <person name="Luo Z.H."/>
            <person name="Li M."/>
        </authorList>
    </citation>
    <scope>NUCLEOTIDE SEQUENCE [LARGE SCALE GENOMIC DNA]</scope>
    <source>
        <strain evidence="6">SpSt-10</strain>
        <strain evidence="5">SpSt-62</strain>
        <strain evidence="4">SpSt-97</strain>
    </source>
</reference>
<evidence type="ECO:0000313" key="4">
    <source>
        <dbReference type="EMBL" id="HGE65900.1"/>
    </source>
</evidence>
<dbReference type="AlphaFoldDB" id="A0A7C3YF12"/>
<gene>
    <name evidence="6" type="ORF">ENL48_06790</name>
    <name evidence="5" type="ORF">ENT89_07550</name>
    <name evidence="4" type="ORF">ENX77_02050</name>
</gene>
<organism evidence="4">
    <name type="scientific">Geoglobus ahangari</name>
    <dbReference type="NCBI Taxonomy" id="113653"/>
    <lineage>
        <taxon>Archaea</taxon>
        <taxon>Methanobacteriati</taxon>
        <taxon>Methanobacteriota</taxon>
        <taxon>Archaeoglobi</taxon>
        <taxon>Archaeoglobales</taxon>
        <taxon>Archaeoglobaceae</taxon>
        <taxon>Geoglobus</taxon>
    </lineage>
</organism>
<evidence type="ECO:0000313" key="6">
    <source>
        <dbReference type="EMBL" id="HHF48818.1"/>
    </source>
</evidence>
<dbReference type="SUPFAM" id="SSF52172">
    <property type="entry name" value="CheY-like"/>
    <property type="match status" value="1"/>
</dbReference>
<dbReference type="SMART" id="SM00448">
    <property type="entry name" value="REC"/>
    <property type="match status" value="1"/>
</dbReference>
<dbReference type="Pfam" id="PF00072">
    <property type="entry name" value="Response_reg"/>
    <property type="match status" value="1"/>
</dbReference>
<keyword evidence="1 2" id="KW-0597">Phosphoprotein</keyword>
<dbReference type="GO" id="GO:0000160">
    <property type="term" value="P:phosphorelay signal transduction system"/>
    <property type="evidence" value="ECO:0007669"/>
    <property type="project" value="InterPro"/>
</dbReference>
<dbReference type="EMBL" id="DTAK01000067">
    <property type="protein sequence ID" value="HGU59970.1"/>
    <property type="molecule type" value="Genomic_DNA"/>
</dbReference>
<comment type="caution">
    <text evidence="4">The sequence shown here is derived from an EMBL/GenBank/DDBJ whole genome shotgun (WGS) entry which is preliminary data.</text>
</comment>
<name>A0A7C3YF12_9EURY</name>
<dbReference type="InterPro" id="IPR050595">
    <property type="entry name" value="Bact_response_regulator"/>
</dbReference>
<dbReference type="EMBL" id="DRUC01000100">
    <property type="protein sequence ID" value="HHF48818.1"/>
    <property type="molecule type" value="Genomic_DNA"/>
</dbReference>
<evidence type="ECO:0000256" key="1">
    <source>
        <dbReference type="ARBA" id="ARBA00022553"/>
    </source>
</evidence>
<dbReference type="InterPro" id="IPR011006">
    <property type="entry name" value="CheY-like_superfamily"/>
</dbReference>
<dbReference type="Gene3D" id="3.40.50.2300">
    <property type="match status" value="1"/>
</dbReference>
<protein>
    <submittedName>
        <fullName evidence="4">Response regulator</fullName>
    </submittedName>
</protein>
<dbReference type="PANTHER" id="PTHR44591:SF3">
    <property type="entry name" value="RESPONSE REGULATORY DOMAIN-CONTAINING PROTEIN"/>
    <property type="match status" value="1"/>
</dbReference>
<proteinExistence type="predicted"/>